<dbReference type="InterPro" id="IPR012902">
    <property type="entry name" value="N_methyl_site"/>
</dbReference>
<proteinExistence type="predicted"/>
<dbReference type="EMBL" id="CP026378">
    <property type="protein sequence ID" value="AUY26409.1"/>
    <property type="molecule type" value="Genomic_DNA"/>
</dbReference>
<sequence length="99" mass="11172">MRADRGFSVVETLLALLLFAIGLTALLHYQQALTQGFYRQWQQQEAWRIAALRLQGEESEGWAATLQTLQGPEGCQLWQTSVARPALPLITLSQLRCDE</sequence>
<comment type="subcellular location">
    <subcellularLocation>
        <location evidence="1">Membrane</location>
        <topology evidence="1">Single-pass membrane protein</topology>
    </subcellularLocation>
</comment>
<organism evidence="2 3">
    <name type="scientific">Mixta calida</name>
    <dbReference type="NCBI Taxonomy" id="665913"/>
    <lineage>
        <taxon>Bacteria</taxon>
        <taxon>Pseudomonadati</taxon>
        <taxon>Pseudomonadota</taxon>
        <taxon>Gammaproteobacteria</taxon>
        <taxon>Enterobacterales</taxon>
        <taxon>Erwiniaceae</taxon>
        <taxon>Mixta</taxon>
    </lineage>
</organism>
<dbReference type="GeneID" id="84632622"/>
<dbReference type="NCBIfam" id="TIGR02532">
    <property type="entry name" value="IV_pilin_GFxxxE"/>
    <property type="match status" value="1"/>
</dbReference>
<evidence type="ECO:0000313" key="2">
    <source>
        <dbReference type="EMBL" id="AUY26409.1"/>
    </source>
</evidence>
<evidence type="ECO:0000256" key="1">
    <source>
        <dbReference type="ARBA" id="ARBA00004167"/>
    </source>
</evidence>
<keyword evidence="3" id="KW-1185">Reference proteome</keyword>
<evidence type="ECO:0000313" key="3">
    <source>
        <dbReference type="Proteomes" id="UP000237673"/>
    </source>
</evidence>
<accession>A0ABN5HCU6</accession>
<dbReference type="Proteomes" id="UP000237673">
    <property type="component" value="Chromosome"/>
</dbReference>
<name>A0ABN5HCU6_9GAMM</name>
<gene>
    <name evidence="2" type="ORF">C2E16_16895</name>
</gene>
<reference evidence="2 3" key="1">
    <citation type="submission" date="2018-01" db="EMBL/GenBank/DDBJ databases">
        <title>Complete and assembled Genome of Pantoea calida DSM22759T.</title>
        <authorList>
            <person name="Stevens M.J.A."/>
            <person name="Zurfluh K."/>
            <person name="Stephan R."/>
        </authorList>
    </citation>
    <scope>NUCLEOTIDE SEQUENCE [LARGE SCALE GENOMIC DNA]</scope>
    <source>
        <strain evidence="2 3">DSM 22759</strain>
    </source>
</reference>
<protein>
    <submittedName>
        <fullName evidence="2">Prepilin-type cleavage/methylation domain-containing protein</fullName>
    </submittedName>
</protein>
<dbReference type="Pfam" id="PF07963">
    <property type="entry name" value="N_methyl"/>
    <property type="match status" value="1"/>
</dbReference>
<dbReference type="RefSeq" id="WP_038624402.1">
    <property type="nucleotide sequence ID" value="NZ_CP026378.1"/>
</dbReference>